<keyword evidence="3" id="KW-0732">Signal</keyword>
<dbReference type="AlphaFoldDB" id="A0A3P3UHH0"/>
<evidence type="ECO:0000313" key="5">
    <source>
        <dbReference type="EMBL" id="RRJ67843.1"/>
    </source>
</evidence>
<gene>
    <name evidence="5" type="ORF">EHV15_29515</name>
</gene>
<protein>
    <submittedName>
        <fullName evidence="5">Polysaccharide deacetylase family protein</fullName>
    </submittedName>
</protein>
<dbReference type="GO" id="GO:0016810">
    <property type="term" value="F:hydrolase activity, acting on carbon-nitrogen (but not peptide) bonds"/>
    <property type="evidence" value="ECO:0007669"/>
    <property type="project" value="InterPro"/>
</dbReference>
<reference evidence="5 6" key="1">
    <citation type="submission" date="2018-11" db="EMBL/GenBank/DDBJ databases">
        <title>Genome sequencing of Paenibacillus sp. KCOM 3021 (= ChDC PVNT-B20).</title>
        <authorList>
            <person name="Kook J.-K."/>
            <person name="Park S.-N."/>
            <person name="Lim Y.K."/>
        </authorList>
    </citation>
    <scope>NUCLEOTIDE SEQUENCE [LARGE SCALE GENOMIC DNA]</scope>
    <source>
        <strain evidence="5 6">KCOM 3021</strain>
    </source>
</reference>
<dbReference type="GO" id="GO:0046872">
    <property type="term" value="F:metal ion binding"/>
    <property type="evidence" value="ECO:0007669"/>
    <property type="project" value="UniProtKB-KW"/>
</dbReference>
<dbReference type="Gene3D" id="3.20.20.370">
    <property type="entry name" value="Glycoside hydrolase/deacetylase"/>
    <property type="match status" value="1"/>
</dbReference>
<feature type="chain" id="PRO_5018169056" evidence="3">
    <location>
        <begin position="26"/>
        <end position="254"/>
    </location>
</feature>
<dbReference type="InterPro" id="IPR002509">
    <property type="entry name" value="NODB_dom"/>
</dbReference>
<evidence type="ECO:0000256" key="2">
    <source>
        <dbReference type="ARBA" id="ARBA00022801"/>
    </source>
</evidence>
<evidence type="ECO:0000259" key="4">
    <source>
        <dbReference type="PROSITE" id="PS51677"/>
    </source>
</evidence>
<dbReference type="EMBL" id="RRCN01000001">
    <property type="protein sequence ID" value="RRJ67843.1"/>
    <property type="molecule type" value="Genomic_DNA"/>
</dbReference>
<evidence type="ECO:0000313" key="6">
    <source>
        <dbReference type="Proteomes" id="UP000267017"/>
    </source>
</evidence>
<dbReference type="CDD" id="cd10917">
    <property type="entry name" value="CE4_NodB_like_6s_7s"/>
    <property type="match status" value="1"/>
</dbReference>
<dbReference type="Proteomes" id="UP000267017">
    <property type="component" value="Unassembled WGS sequence"/>
</dbReference>
<dbReference type="Pfam" id="PF01522">
    <property type="entry name" value="Polysacc_deac_1"/>
    <property type="match status" value="1"/>
</dbReference>
<dbReference type="SUPFAM" id="SSF88713">
    <property type="entry name" value="Glycoside hydrolase/deacetylase"/>
    <property type="match status" value="1"/>
</dbReference>
<dbReference type="PANTHER" id="PTHR10587:SF133">
    <property type="entry name" value="CHITIN DEACETYLASE 1-RELATED"/>
    <property type="match status" value="1"/>
</dbReference>
<evidence type="ECO:0000256" key="1">
    <source>
        <dbReference type="ARBA" id="ARBA00022723"/>
    </source>
</evidence>
<proteinExistence type="predicted"/>
<evidence type="ECO:0000256" key="3">
    <source>
        <dbReference type="SAM" id="SignalP"/>
    </source>
</evidence>
<feature type="domain" description="NodB homology" evidence="4">
    <location>
        <begin position="52"/>
        <end position="234"/>
    </location>
</feature>
<comment type="caution">
    <text evidence="5">The sequence shown here is derived from an EMBL/GenBank/DDBJ whole genome shotgun (WGS) entry which is preliminary data.</text>
</comment>
<keyword evidence="2" id="KW-0378">Hydrolase</keyword>
<keyword evidence="6" id="KW-1185">Reference proteome</keyword>
<dbReference type="InterPro" id="IPR050248">
    <property type="entry name" value="Polysacc_deacetylase_ArnD"/>
</dbReference>
<name>A0A3P3UHH0_9BACL</name>
<dbReference type="GO" id="GO:0016020">
    <property type="term" value="C:membrane"/>
    <property type="evidence" value="ECO:0007669"/>
    <property type="project" value="TreeGrafter"/>
</dbReference>
<accession>A0A3P3UHH0</accession>
<dbReference type="PROSITE" id="PS51677">
    <property type="entry name" value="NODB"/>
    <property type="match status" value="1"/>
</dbReference>
<dbReference type="PANTHER" id="PTHR10587">
    <property type="entry name" value="GLYCOSYL TRANSFERASE-RELATED"/>
    <property type="match status" value="1"/>
</dbReference>
<keyword evidence="1" id="KW-0479">Metal-binding</keyword>
<organism evidence="5 6">
    <name type="scientific">Paenibacillus oralis</name>
    <dbReference type="NCBI Taxonomy" id="2490856"/>
    <lineage>
        <taxon>Bacteria</taxon>
        <taxon>Bacillati</taxon>
        <taxon>Bacillota</taxon>
        <taxon>Bacilli</taxon>
        <taxon>Bacillales</taxon>
        <taxon>Paenibacillaceae</taxon>
        <taxon>Paenibacillus</taxon>
    </lineage>
</organism>
<feature type="signal peptide" evidence="3">
    <location>
        <begin position="1"/>
        <end position="25"/>
    </location>
</feature>
<dbReference type="OrthoDB" id="2649545at2"/>
<dbReference type="GO" id="GO:0005975">
    <property type="term" value="P:carbohydrate metabolic process"/>
    <property type="evidence" value="ECO:0007669"/>
    <property type="project" value="InterPro"/>
</dbReference>
<dbReference type="InterPro" id="IPR011330">
    <property type="entry name" value="Glyco_hydro/deAcase_b/a-brl"/>
</dbReference>
<sequence>MLKNKLGVVLALALTTSLLCPYTEASPHTLAKGRSYYEERGDIVWEVPTHEKFIAFTFDDGPDDRSTQEILNILDQYQAKATFFVVGDRVRRFPEIVKLELAKGHEIGNHSFHHPSFHNITTSSIMSELSQTQQAVFETTGQKPVLFRPPGGHYNEKIVEASKNNGLQLILWSWHQDTLDWTSPGVYKIVRKVVNNARNGDIILMHDYVHNSKQTAQALKIILPELKSRGYSFVTVSELLTHKVTPDHHIKVNH</sequence>
<dbReference type="RefSeq" id="WP_128635605.1">
    <property type="nucleotide sequence ID" value="NZ_RRCN01000001.1"/>
</dbReference>